<evidence type="ECO:0000313" key="2">
    <source>
        <dbReference type="EMBL" id="UUD35498.1"/>
    </source>
</evidence>
<gene>
    <name evidence="3" type="ORF">NCTC10126_00209</name>
    <name evidence="2" type="ORF">NPA07_01320</name>
</gene>
<dbReference type="EMBL" id="UZVY01000001">
    <property type="protein sequence ID" value="VDR41726.1"/>
    <property type="molecule type" value="Genomic_DNA"/>
</dbReference>
<evidence type="ECO:0000256" key="1">
    <source>
        <dbReference type="SAM" id="Phobius"/>
    </source>
</evidence>
<dbReference type="Proteomes" id="UP000280036">
    <property type="component" value="Unassembled WGS sequence"/>
</dbReference>
<organism evidence="3 4">
    <name type="scientific">Mycoplasmopsis caviae</name>
    <dbReference type="NCBI Taxonomy" id="55603"/>
    <lineage>
        <taxon>Bacteria</taxon>
        <taxon>Bacillati</taxon>
        <taxon>Mycoplasmatota</taxon>
        <taxon>Mycoplasmoidales</taxon>
        <taxon>Metamycoplasmataceae</taxon>
        <taxon>Mycoplasmopsis</taxon>
    </lineage>
</organism>
<evidence type="ECO:0000313" key="4">
    <source>
        <dbReference type="Proteomes" id="UP000280036"/>
    </source>
</evidence>
<keyword evidence="1" id="KW-1133">Transmembrane helix</keyword>
<accession>A0A3P8MEH1</accession>
<dbReference type="AlphaFoldDB" id="A0A3P8MEH1"/>
<dbReference type="RefSeq" id="WP_126117999.1">
    <property type="nucleotide sequence ID" value="NZ_CP101806.1"/>
</dbReference>
<reference evidence="2" key="2">
    <citation type="submission" date="2022-07" db="EMBL/GenBank/DDBJ databases">
        <title>Complete genome of Mycoplasma caviae type strain G122.</title>
        <authorList>
            <person name="Spergser J."/>
        </authorList>
    </citation>
    <scope>NUCLEOTIDE SEQUENCE</scope>
    <source>
        <strain evidence="2">G122</strain>
    </source>
</reference>
<evidence type="ECO:0000313" key="5">
    <source>
        <dbReference type="Proteomes" id="UP001058569"/>
    </source>
</evidence>
<reference evidence="3 4" key="1">
    <citation type="submission" date="2018-12" db="EMBL/GenBank/DDBJ databases">
        <authorList>
            <consortium name="Pathogen Informatics"/>
        </authorList>
    </citation>
    <scope>NUCLEOTIDE SEQUENCE [LARGE SCALE GENOMIC DNA]</scope>
    <source>
        <strain evidence="3 4">NCTC10126</strain>
    </source>
</reference>
<dbReference type="Proteomes" id="UP001058569">
    <property type="component" value="Chromosome"/>
</dbReference>
<keyword evidence="1" id="KW-0812">Transmembrane</keyword>
<feature type="transmembrane region" description="Helical" evidence="1">
    <location>
        <begin position="65"/>
        <end position="91"/>
    </location>
</feature>
<keyword evidence="5" id="KW-1185">Reference proteome</keyword>
<name>A0A3P8MEH1_9BACT</name>
<dbReference type="OrthoDB" id="9944982at2"/>
<evidence type="ECO:0000313" key="3">
    <source>
        <dbReference type="EMBL" id="VDR41726.1"/>
    </source>
</evidence>
<keyword evidence="1" id="KW-0472">Membrane</keyword>
<dbReference type="EMBL" id="CP101806">
    <property type="protein sequence ID" value="UUD35498.1"/>
    <property type="molecule type" value="Genomic_DNA"/>
</dbReference>
<feature type="transmembrane region" description="Helical" evidence="1">
    <location>
        <begin position="31"/>
        <end position="53"/>
    </location>
</feature>
<protein>
    <submittedName>
        <fullName evidence="3">Uncharacterized protein</fullName>
    </submittedName>
</protein>
<sequence length="140" mass="16375">MILDHEYEKELVVICKNYHEDVKSYKNAKRLIFGLVSCCFLISLIILVFWLSLSLTKGFNFFNVPALIGMSLCFVIFLVFGTMQLASWILIIKAIKYYETGEKIKSLKYYKAYCTMSFKRKSDLRNKYFGNKNNKSNDAK</sequence>
<proteinExistence type="predicted"/>